<dbReference type="InterPro" id="IPR003593">
    <property type="entry name" value="AAA+_ATPase"/>
</dbReference>
<dbReference type="RefSeq" id="WP_218902802.1">
    <property type="nucleotide sequence ID" value="NZ_JACCFK010000001.1"/>
</dbReference>
<evidence type="ECO:0000256" key="1">
    <source>
        <dbReference type="ARBA" id="ARBA00004236"/>
    </source>
</evidence>
<dbReference type="InterPro" id="IPR015856">
    <property type="entry name" value="ABC_transpr_CbiO/EcfA_su"/>
</dbReference>
<feature type="domain" description="ABC transporter" evidence="9">
    <location>
        <begin position="6"/>
        <end position="245"/>
    </location>
</feature>
<dbReference type="PANTHER" id="PTHR43553">
    <property type="entry name" value="HEAVY METAL TRANSPORTER"/>
    <property type="match status" value="1"/>
</dbReference>
<evidence type="ECO:0000259" key="9">
    <source>
        <dbReference type="PROSITE" id="PS50893"/>
    </source>
</evidence>
<evidence type="ECO:0000256" key="5">
    <source>
        <dbReference type="ARBA" id="ARBA00022741"/>
    </source>
</evidence>
<keyword evidence="10" id="KW-0378">Hydrolase</keyword>
<dbReference type="Proteomes" id="UP000549616">
    <property type="component" value="Unassembled WGS sequence"/>
</dbReference>
<evidence type="ECO:0000313" key="11">
    <source>
        <dbReference type="Proteomes" id="UP000549616"/>
    </source>
</evidence>
<dbReference type="InterPro" id="IPR050095">
    <property type="entry name" value="ECF_ABC_transporter_ATP-bd"/>
</dbReference>
<keyword evidence="5" id="KW-0547">Nucleotide-binding</keyword>
<keyword evidence="4" id="KW-1003">Cell membrane</keyword>
<gene>
    <name evidence="10" type="ORF">HNR02_002421</name>
</gene>
<sequence length="275" mass="29662">MTEVVIELSDVVHDYGSGKPALDGVSLSVHRGEFVAVIGKNGSGKTTLAKHFNGLLRPTNPAGRVRVRTANGLADPRRFKLHQLVPSVGYVFQNPDRQIFHDTCREELEFGPANLGVDPATTARRVSETLALVGLAGREEDNPVQLSRGERQRLAIASVLVMESDAVVIDEPTTGQDPDEARLILECLARYRSAGHTVVIISHDMALVAEYATRVIAMRQGRVLADGTPREVFAQQEVLRGTNIRPPQAAVLTAALGLPGAITVDDAVRELRAAV</sequence>
<evidence type="ECO:0000256" key="2">
    <source>
        <dbReference type="ARBA" id="ARBA00005417"/>
    </source>
</evidence>
<comment type="caution">
    <text evidence="10">The sequence shown here is derived from an EMBL/GenBank/DDBJ whole genome shotgun (WGS) entry which is preliminary data.</text>
</comment>
<dbReference type="SUPFAM" id="SSF52540">
    <property type="entry name" value="P-loop containing nucleoside triphosphate hydrolases"/>
    <property type="match status" value="1"/>
</dbReference>
<dbReference type="Gene3D" id="3.40.50.300">
    <property type="entry name" value="P-loop containing nucleotide triphosphate hydrolases"/>
    <property type="match status" value="1"/>
</dbReference>
<evidence type="ECO:0000256" key="3">
    <source>
        <dbReference type="ARBA" id="ARBA00022448"/>
    </source>
</evidence>
<accession>A0A853B1X9</accession>
<dbReference type="GO" id="GO:0043190">
    <property type="term" value="C:ATP-binding cassette (ABC) transporter complex"/>
    <property type="evidence" value="ECO:0007669"/>
    <property type="project" value="TreeGrafter"/>
</dbReference>
<dbReference type="InterPro" id="IPR027417">
    <property type="entry name" value="P-loop_NTPase"/>
</dbReference>
<evidence type="ECO:0000256" key="7">
    <source>
        <dbReference type="ARBA" id="ARBA00022967"/>
    </source>
</evidence>
<dbReference type="GO" id="GO:0005524">
    <property type="term" value="F:ATP binding"/>
    <property type="evidence" value="ECO:0007669"/>
    <property type="project" value="UniProtKB-KW"/>
</dbReference>
<dbReference type="EC" id="3.6.3.-" evidence="10"/>
<evidence type="ECO:0000313" key="10">
    <source>
        <dbReference type="EMBL" id="NYI89098.1"/>
    </source>
</evidence>
<organism evidence="10 11">
    <name type="scientific">Amycolatopsis endophytica</name>
    <dbReference type="NCBI Taxonomy" id="860233"/>
    <lineage>
        <taxon>Bacteria</taxon>
        <taxon>Bacillati</taxon>
        <taxon>Actinomycetota</taxon>
        <taxon>Actinomycetes</taxon>
        <taxon>Pseudonocardiales</taxon>
        <taxon>Pseudonocardiaceae</taxon>
        <taxon>Amycolatopsis</taxon>
    </lineage>
</organism>
<evidence type="ECO:0000256" key="4">
    <source>
        <dbReference type="ARBA" id="ARBA00022475"/>
    </source>
</evidence>
<dbReference type="GO" id="GO:0016887">
    <property type="term" value="F:ATP hydrolysis activity"/>
    <property type="evidence" value="ECO:0007669"/>
    <property type="project" value="InterPro"/>
</dbReference>
<dbReference type="InterPro" id="IPR003439">
    <property type="entry name" value="ABC_transporter-like_ATP-bd"/>
</dbReference>
<keyword evidence="8" id="KW-0472">Membrane</keyword>
<evidence type="ECO:0000256" key="6">
    <source>
        <dbReference type="ARBA" id="ARBA00022840"/>
    </source>
</evidence>
<dbReference type="CDD" id="cd03225">
    <property type="entry name" value="ABC_cobalt_CbiO_domain1"/>
    <property type="match status" value="1"/>
</dbReference>
<comment type="subcellular location">
    <subcellularLocation>
        <location evidence="1">Cell membrane</location>
    </subcellularLocation>
</comment>
<keyword evidence="11" id="KW-1185">Reference proteome</keyword>
<dbReference type="AlphaFoldDB" id="A0A853B1X9"/>
<keyword evidence="6 10" id="KW-0067">ATP-binding</keyword>
<dbReference type="GO" id="GO:0042626">
    <property type="term" value="F:ATPase-coupled transmembrane transporter activity"/>
    <property type="evidence" value="ECO:0007669"/>
    <property type="project" value="TreeGrafter"/>
</dbReference>
<dbReference type="FunFam" id="3.40.50.300:FF:000224">
    <property type="entry name" value="Energy-coupling factor transporter ATP-binding protein EcfA"/>
    <property type="match status" value="1"/>
</dbReference>
<protein>
    <submittedName>
        <fullName evidence="10">Energy-coupling factor transport system ATP-binding protein</fullName>
        <ecNumber evidence="10">3.6.3.-</ecNumber>
    </submittedName>
</protein>
<evidence type="ECO:0000256" key="8">
    <source>
        <dbReference type="ARBA" id="ARBA00023136"/>
    </source>
</evidence>
<proteinExistence type="inferred from homology"/>
<name>A0A853B1X9_9PSEU</name>
<keyword evidence="3" id="KW-0813">Transport</keyword>
<dbReference type="PROSITE" id="PS50893">
    <property type="entry name" value="ABC_TRANSPORTER_2"/>
    <property type="match status" value="1"/>
</dbReference>
<dbReference type="SMART" id="SM00382">
    <property type="entry name" value="AAA"/>
    <property type="match status" value="1"/>
</dbReference>
<dbReference type="PANTHER" id="PTHR43553:SF21">
    <property type="entry name" value="ABC TRANSPORTER ATP-BINDING PROTEIN MA_1418-RELATED"/>
    <property type="match status" value="1"/>
</dbReference>
<reference evidence="10 11" key="1">
    <citation type="submission" date="2020-07" db="EMBL/GenBank/DDBJ databases">
        <title>Sequencing the genomes of 1000 actinobacteria strains.</title>
        <authorList>
            <person name="Klenk H.-P."/>
        </authorList>
    </citation>
    <scope>NUCLEOTIDE SEQUENCE [LARGE SCALE GENOMIC DNA]</scope>
    <source>
        <strain evidence="10 11">DSM 104006</strain>
    </source>
</reference>
<keyword evidence="7" id="KW-1278">Translocase</keyword>
<dbReference type="Pfam" id="PF00005">
    <property type="entry name" value="ABC_tran"/>
    <property type="match status" value="1"/>
</dbReference>
<dbReference type="EMBL" id="JACCFK010000001">
    <property type="protein sequence ID" value="NYI89098.1"/>
    <property type="molecule type" value="Genomic_DNA"/>
</dbReference>
<comment type="similarity">
    <text evidence="2">Belongs to the ABC transporter superfamily.</text>
</comment>